<keyword evidence="2" id="KW-0472">Membrane</keyword>
<feature type="transmembrane region" description="Helical" evidence="2">
    <location>
        <begin position="12"/>
        <end position="29"/>
    </location>
</feature>
<protein>
    <submittedName>
        <fullName evidence="3">Uncharacterized protein</fullName>
    </submittedName>
</protein>
<reference evidence="4" key="1">
    <citation type="submission" date="2024-07" db="EMBL/GenBank/DDBJ databases">
        <title>Two chromosome-level genome assemblies of Korean endemic species Abeliophyllum distichum and Forsythia ovata (Oleaceae).</title>
        <authorList>
            <person name="Jang H."/>
        </authorList>
    </citation>
    <scope>NUCLEOTIDE SEQUENCE [LARGE SCALE GENOMIC DNA]</scope>
</reference>
<evidence type="ECO:0000256" key="1">
    <source>
        <dbReference type="SAM" id="MobiDB-lite"/>
    </source>
</evidence>
<evidence type="ECO:0000256" key="2">
    <source>
        <dbReference type="SAM" id="Phobius"/>
    </source>
</evidence>
<keyword evidence="2" id="KW-0812">Transmembrane</keyword>
<feature type="region of interest" description="Disordered" evidence="1">
    <location>
        <begin position="76"/>
        <end position="126"/>
    </location>
</feature>
<proteinExistence type="predicted"/>
<accession>A0ABD1WQC2</accession>
<evidence type="ECO:0000313" key="3">
    <source>
        <dbReference type="EMBL" id="KAL2551891.1"/>
    </source>
</evidence>
<name>A0ABD1WQC2_9LAMI</name>
<gene>
    <name evidence="3" type="ORF">Fot_05510</name>
</gene>
<dbReference type="Proteomes" id="UP001604277">
    <property type="component" value="Unassembled WGS sequence"/>
</dbReference>
<feature type="compositionally biased region" description="Basic and acidic residues" evidence="1">
    <location>
        <begin position="95"/>
        <end position="126"/>
    </location>
</feature>
<keyword evidence="2" id="KW-1133">Transmembrane helix</keyword>
<dbReference type="EMBL" id="JBFOLJ010000002">
    <property type="protein sequence ID" value="KAL2551891.1"/>
    <property type="molecule type" value="Genomic_DNA"/>
</dbReference>
<sequence>MSAGQSSSKTLLLSINAYLLYMFSSKVFLKKKWIYASGTAHGVCSRGCCPHASEAIAGISSTILSAPGIIAGVSPVLPPKESSFSSKNTRRSDKRKMVADEKGKTAMPRRGSEGDRDARNSREAKRGWEAHFLRAGEYVPRS</sequence>
<organism evidence="3 4">
    <name type="scientific">Forsythia ovata</name>
    <dbReference type="NCBI Taxonomy" id="205694"/>
    <lineage>
        <taxon>Eukaryota</taxon>
        <taxon>Viridiplantae</taxon>
        <taxon>Streptophyta</taxon>
        <taxon>Embryophyta</taxon>
        <taxon>Tracheophyta</taxon>
        <taxon>Spermatophyta</taxon>
        <taxon>Magnoliopsida</taxon>
        <taxon>eudicotyledons</taxon>
        <taxon>Gunneridae</taxon>
        <taxon>Pentapetalae</taxon>
        <taxon>asterids</taxon>
        <taxon>lamiids</taxon>
        <taxon>Lamiales</taxon>
        <taxon>Oleaceae</taxon>
        <taxon>Forsythieae</taxon>
        <taxon>Forsythia</taxon>
    </lineage>
</organism>
<comment type="caution">
    <text evidence="3">The sequence shown here is derived from an EMBL/GenBank/DDBJ whole genome shotgun (WGS) entry which is preliminary data.</text>
</comment>
<evidence type="ECO:0000313" key="4">
    <source>
        <dbReference type="Proteomes" id="UP001604277"/>
    </source>
</evidence>
<dbReference type="AlphaFoldDB" id="A0ABD1WQC2"/>
<keyword evidence="4" id="KW-1185">Reference proteome</keyword>